<dbReference type="Pfam" id="PF02824">
    <property type="entry name" value="TGS"/>
    <property type="match status" value="1"/>
</dbReference>
<dbReference type="CDD" id="cd04876">
    <property type="entry name" value="ACT_RelA-SpoT"/>
    <property type="match status" value="1"/>
</dbReference>
<evidence type="ECO:0000256" key="2">
    <source>
        <dbReference type="ARBA" id="ARBA00024329"/>
    </source>
</evidence>
<evidence type="ECO:0000256" key="4">
    <source>
        <dbReference type="ARBA" id="ARBA00047968"/>
    </source>
</evidence>
<dbReference type="InterPro" id="IPR045600">
    <property type="entry name" value="RelA/SpoT_AH_RIS"/>
</dbReference>
<comment type="catalytic activity">
    <reaction evidence="4">
        <text>guanosine 3',5'-bis(diphosphate) + H2O = GDP + diphosphate + H(+)</text>
        <dbReference type="Rhea" id="RHEA:14253"/>
        <dbReference type="ChEBI" id="CHEBI:15377"/>
        <dbReference type="ChEBI" id="CHEBI:15378"/>
        <dbReference type="ChEBI" id="CHEBI:33019"/>
        <dbReference type="ChEBI" id="CHEBI:58189"/>
        <dbReference type="ChEBI" id="CHEBI:77828"/>
        <dbReference type="EC" id="3.1.7.2"/>
    </reaction>
</comment>
<dbReference type="SMART" id="SM00954">
    <property type="entry name" value="RelA_SpoT"/>
    <property type="match status" value="1"/>
</dbReference>
<dbReference type="GO" id="GO:0008728">
    <property type="term" value="F:GTP diphosphokinase activity"/>
    <property type="evidence" value="ECO:0007669"/>
    <property type="project" value="TreeGrafter"/>
</dbReference>
<dbReference type="Pfam" id="PF13291">
    <property type="entry name" value="ACT_4"/>
    <property type="match status" value="1"/>
</dbReference>
<dbReference type="Gene3D" id="3.10.20.30">
    <property type="match status" value="1"/>
</dbReference>
<dbReference type="InterPro" id="IPR007685">
    <property type="entry name" value="RelA_SpoT"/>
</dbReference>
<dbReference type="PROSITE" id="PS51880">
    <property type="entry name" value="TGS"/>
    <property type="match status" value="1"/>
</dbReference>
<organism evidence="9 10">
    <name type="scientific">Marinobacter antarcticus</name>
    <dbReference type="NCBI Taxonomy" id="564117"/>
    <lineage>
        <taxon>Bacteria</taxon>
        <taxon>Pseudomonadati</taxon>
        <taxon>Pseudomonadota</taxon>
        <taxon>Gammaproteobacteria</taxon>
        <taxon>Pseudomonadales</taxon>
        <taxon>Marinobacteraceae</taxon>
        <taxon>Marinobacter</taxon>
    </lineage>
</organism>
<dbReference type="Pfam" id="PF13328">
    <property type="entry name" value="HD_4"/>
    <property type="match status" value="1"/>
</dbReference>
<gene>
    <name evidence="9" type="ORF">SAMN05216369_0053</name>
</gene>
<dbReference type="FunFam" id="1.10.3210.10:FF:000001">
    <property type="entry name" value="GTP pyrophosphokinase RelA"/>
    <property type="match status" value="1"/>
</dbReference>
<comment type="similarity">
    <text evidence="5">Belongs to the relA/spoT family.</text>
</comment>
<evidence type="ECO:0000259" key="6">
    <source>
        <dbReference type="PROSITE" id="PS51671"/>
    </source>
</evidence>
<dbReference type="InterPro" id="IPR012675">
    <property type="entry name" value="Beta-grasp_dom_sf"/>
</dbReference>
<protein>
    <recommendedName>
        <fullName evidence="3">guanosine-3',5'-bis(diphosphate) 3'-diphosphatase</fullName>
        <ecNumber evidence="3">3.1.7.2</ecNumber>
    </recommendedName>
</protein>
<evidence type="ECO:0000256" key="3">
    <source>
        <dbReference type="ARBA" id="ARBA00024387"/>
    </source>
</evidence>
<evidence type="ECO:0000259" key="7">
    <source>
        <dbReference type="PROSITE" id="PS51831"/>
    </source>
</evidence>
<dbReference type="InterPro" id="IPR006674">
    <property type="entry name" value="HD_domain"/>
</dbReference>
<dbReference type="SUPFAM" id="SSF109604">
    <property type="entry name" value="HD-domain/PDEase-like"/>
    <property type="match status" value="1"/>
</dbReference>
<dbReference type="EC" id="3.1.7.2" evidence="3"/>
<dbReference type="SUPFAM" id="SSF81271">
    <property type="entry name" value="TGS-like"/>
    <property type="match status" value="1"/>
</dbReference>
<keyword evidence="9" id="KW-0418">Kinase</keyword>
<name>A0A1M6P354_9GAMM</name>
<dbReference type="Gene3D" id="3.30.460.10">
    <property type="entry name" value="Beta Polymerase, domain 2"/>
    <property type="match status" value="1"/>
</dbReference>
<dbReference type="GO" id="GO:0008893">
    <property type="term" value="F:guanosine-3',5'-bis(diphosphate) 3'-diphosphatase activity"/>
    <property type="evidence" value="ECO:0007669"/>
    <property type="project" value="UniProtKB-EC"/>
</dbReference>
<proteinExistence type="inferred from homology"/>
<dbReference type="InterPro" id="IPR033655">
    <property type="entry name" value="TGS_RelA/SpoT"/>
</dbReference>
<dbReference type="FunFam" id="3.30.460.10:FF:000001">
    <property type="entry name" value="GTP pyrophosphokinase RelA"/>
    <property type="match status" value="1"/>
</dbReference>
<dbReference type="SUPFAM" id="SSF55021">
    <property type="entry name" value="ACT-like"/>
    <property type="match status" value="1"/>
</dbReference>
<comment type="pathway">
    <text evidence="2">Purine metabolism; ppGpp biosynthesis; ppGpp from GDP: step 1/1.</text>
</comment>
<dbReference type="InterPro" id="IPR003607">
    <property type="entry name" value="HD/PDEase_dom"/>
</dbReference>
<evidence type="ECO:0000256" key="1">
    <source>
        <dbReference type="ARBA" id="ARBA00022801"/>
    </source>
</evidence>
<dbReference type="GO" id="GO:0016301">
    <property type="term" value="F:kinase activity"/>
    <property type="evidence" value="ECO:0007669"/>
    <property type="project" value="UniProtKB-KW"/>
</dbReference>
<dbReference type="InterPro" id="IPR002912">
    <property type="entry name" value="ACT_dom"/>
</dbReference>
<dbReference type="STRING" id="564117.SAMN05216369_0053"/>
<dbReference type="Pfam" id="PF04607">
    <property type="entry name" value="RelA_SpoT"/>
    <property type="match status" value="1"/>
</dbReference>
<dbReference type="InterPro" id="IPR004811">
    <property type="entry name" value="RelA/Spo_fam"/>
</dbReference>
<dbReference type="SMART" id="SM00471">
    <property type="entry name" value="HDc"/>
    <property type="match status" value="1"/>
</dbReference>
<comment type="function">
    <text evidence="5">In eubacteria ppGpp (guanosine 3'-diphosphate 5'-diphosphate) is a mediator of the stringent response that coordinates a variety of cellular activities in response to changes in nutritional abundance.</text>
</comment>
<dbReference type="GO" id="GO:0005886">
    <property type="term" value="C:plasma membrane"/>
    <property type="evidence" value="ECO:0007669"/>
    <property type="project" value="TreeGrafter"/>
</dbReference>
<dbReference type="PANTHER" id="PTHR21262:SF36">
    <property type="entry name" value="BIFUNCTIONAL (P)PPGPP SYNTHASE_HYDROLASE SPOT"/>
    <property type="match status" value="1"/>
</dbReference>
<sequence>MHSGFFVSAPGNSGESEYYGGAVSLDATVEGLAGELSTYLDTNRVNQVRRAYYYAEQAHEGQMRKSGDRYITHPLAVAHILAGLKLDHQSLMAAMLHDVIEDTGIPKDALAEQFGDDVAELVDGVSKLTQIEFRTRAEAQAENFQKMTLAMARDIRVILVKLADRLHNMRTLGPMPYEKRQRIATETLDIYAPIANRLGMHAISTELEDLGFSSLHPMRSRYISKAVEKLRGSHREIIEDIRSRLQEKLEERGFPGRILGREKHLNSIYNKMKLKQKSFHEIMDVYAFRIITDNEDDCYRILGAVHSLYKPMPGRFKDYIAMPKANGYQSLHTTLFGMHVNIEIQIRTEEMEHIANDGIAAHWMYKNEPTSATSANQTRVDRWVKGLMEMRERTDDSLEFIEHVKVDLFPDEIYVFTPKGKIMELPRGATPVDFAYAIHTDIGNATVACRINRNLGSLSKPLQSGQTVEVITAPGARPNPAWLSFVVTGKARSSIRHTLNSQKQAESLDLGRALLKKSLNGFGVRLSSLDDAQKQAVVNHNQVNSFDDLVSDIGLGNRMAYLVARQLVSGAESAESGASATDIKGADNAPVTIQGTEGMLVHFATCCKPIPGDPVVGVMDSGTGMVIHSDTCSRLPEDNEGRSRLTNLTWAKDITDEFSVELRVELERQRGVIAEVANAVAMADGNIERINVDEQNARFGVVSLVVKVHGRKHLARVMRRVRNIKAITSINRVKY</sequence>
<reference evidence="10" key="1">
    <citation type="submission" date="2016-11" db="EMBL/GenBank/DDBJ databases">
        <authorList>
            <person name="Varghese N."/>
            <person name="Submissions S."/>
        </authorList>
    </citation>
    <scope>NUCLEOTIDE SEQUENCE [LARGE SCALE GENOMIC DNA]</scope>
    <source>
        <strain evidence="10">CGMCC 1.10835</strain>
    </source>
</reference>
<dbReference type="UniPathway" id="UPA00908">
    <property type="reaction ID" value="UER00886"/>
</dbReference>
<dbReference type="AlphaFoldDB" id="A0A1M6P354"/>
<dbReference type="FunFam" id="3.10.20.30:FF:000002">
    <property type="entry name" value="GTP pyrophosphokinase (RelA/SpoT)"/>
    <property type="match status" value="1"/>
</dbReference>
<accession>A0A1M6P354</accession>
<dbReference type="NCBIfam" id="TIGR00691">
    <property type="entry name" value="spoT_relA"/>
    <property type="match status" value="1"/>
</dbReference>
<feature type="domain" description="HD" evidence="7">
    <location>
        <begin position="70"/>
        <end position="169"/>
    </location>
</feature>
<dbReference type="CDD" id="cd00077">
    <property type="entry name" value="HDc"/>
    <property type="match status" value="1"/>
</dbReference>
<dbReference type="InterPro" id="IPR004095">
    <property type="entry name" value="TGS"/>
</dbReference>
<keyword evidence="10" id="KW-1185">Reference proteome</keyword>
<dbReference type="SUPFAM" id="SSF81301">
    <property type="entry name" value="Nucleotidyltransferase"/>
    <property type="match status" value="1"/>
</dbReference>
<dbReference type="Gene3D" id="1.10.3210.10">
    <property type="entry name" value="Hypothetical protein af1432"/>
    <property type="match status" value="1"/>
</dbReference>
<evidence type="ECO:0000313" key="9">
    <source>
        <dbReference type="EMBL" id="SHK02405.1"/>
    </source>
</evidence>
<dbReference type="GO" id="GO:0015949">
    <property type="term" value="P:nucleobase-containing small molecule interconversion"/>
    <property type="evidence" value="ECO:0007669"/>
    <property type="project" value="UniProtKB-ARBA"/>
</dbReference>
<dbReference type="GO" id="GO:0042594">
    <property type="term" value="P:response to starvation"/>
    <property type="evidence" value="ECO:0007669"/>
    <property type="project" value="TreeGrafter"/>
</dbReference>
<dbReference type="PANTHER" id="PTHR21262">
    <property type="entry name" value="GUANOSINE-3',5'-BIS DIPHOSPHATE 3'-PYROPHOSPHOHYDROLASE"/>
    <property type="match status" value="1"/>
</dbReference>
<evidence type="ECO:0000256" key="5">
    <source>
        <dbReference type="RuleBase" id="RU003847"/>
    </source>
</evidence>
<dbReference type="InterPro" id="IPR012676">
    <property type="entry name" value="TGS-like"/>
</dbReference>
<dbReference type="InterPro" id="IPR043519">
    <property type="entry name" value="NT_sf"/>
</dbReference>
<dbReference type="Gene3D" id="3.30.70.260">
    <property type="match status" value="1"/>
</dbReference>
<dbReference type="CDD" id="cd01668">
    <property type="entry name" value="TGS_RSH"/>
    <property type="match status" value="1"/>
</dbReference>
<evidence type="ECO:0000259" key="8">
    <source>
        <dbReference type="PROSITE" id="PS51880"/>
    </source>
</evidence>
<dbReference type="GO" id="GO:0015970">
    <property type="term" value="P:guanosine tetraphosphate biosynthetic process"/>
    <property type="evidence" value="ECO:0007669"/>
    <property type="project" value="UniProtKB-UniPathway"/>
</dbReference>
<feature type="domain" description="ACT" evidence="6">
    <location>
        <begin position="661"/>
        <end position="735"/>
    </location>
</feature>
<keyword evidence="9" id="KW-0808">Transferase</keyword>
<dbReference type="Pfam" id="PF19296">
    <property type="entry name" value="RelA_AH_RIS"/>
    <property type="match status" value="1"/>
</dbReference>
<evidence type="ECO:0000313" key="10">
    <source>
        <dbReference type="Proteomes" id="UP000184497"/>
    </source>
</evidence>
<dbReference type="EMBL" id="FRAQ01000001">
    <property type="protein sequence ID" value="SHK02405.1"/>
    <property type="molecule type" value="Genomic_DNA"/>
</dbReference>
<dbReference type="PROSITE" id="PS51831">
    <property type="entry name" value="HD"/>
    <property type="match status" value="1"/>
</dbReference>
<keyword evidence="1" id="KW-0378">Hydrolase</keyword>
<dbReference type="CDD" id="cd05399">
    <property type="entry name" value="NT_Rel-Spo_like"/>
    <property type="match status" value="1"/>
</dbReference>
<dbReference type="Proteomes" id="UP000184497">
    <property type="component" value="Unassembled WGS sequence"/>
</dbReference>
<dbReference type="InterPro" id="IPR045865">
    <property type="entry name" value="ACT-like_dom_sf"/>
</dbReference>
<dbReference type="PROSITE" id="PS51671">
    <property type="entry name" value="ACT"/>
    <property type="match status" value="1"/>
</dbReference>
<feature type="domain" description="TGS" evidence="8">
    <location>
        <begin position="411"/>
        <end position="472"/>
    </location>
</feature>